<keyword evidence="4" id="KW-1185">Reference proteome</keyword>
<evidence type="ECO:0000313" key="4">
    <source>
        <dbReference type="Proteomes" id="UP000700596"/>
    </source>
</evidence>
<dbReference type="Proteomes" id="UP000700596">
    <property type="component" value="Unassembled WGS sequence"/>
</dbReference>
<evidence type="ECO:0000256" key="1">
    <source>
        <dbReference type="SAM" id="MobiDB-lite"/>
    </source>
</evidence>
<dbReference type="EMBL" id="JAGMWT010000001">
    <property type="protein sequence ID" value="KAH7138964.1"/>
    <property type="molecule type" value="Genomic_DNA"/>
</dbReference>
<evidence type="ECO:0000313" key="3">
    <source>
        <dbReference type="EMBL" id="KAH7138964.1"/>
    </source>
</evidence>
<keyword evidence="2" id="KW-0812">Transmembrane</keyword>
<gene>
    <name evidence="3" type="ORF">B0J11DRAFT_31670</name>
</gene>
<accession>A0A9P9J2H5</accession>
<keyword evidence="2" id="KW-0472">Membrane</keyword>
<dbReference type="AlphaFoldDB" id="A0A9P9J2H5"/>
<feature type="region of interest" description="Disordered" evidence="1">
    <location>
        <begin position="47"/>
        <end position="80"/>
    </location>
</feature>
<protein>
    <submittedName>
        <fullName evidence="3">Uncharacterized protein</fullName>
    </submittedName>
</protein>
<reference evidence="3" key="1">
    <citation type="journal article" date="2021" name="Nat. Commun.">
        <title>Genetic determinants of endophytism in the Arabidopsis root mycobiome.</title>
        <authorList>
            <person name="Mesny F."/>
            <person name="Miyauchi S."/>
            <person name="Thiergart T."/>
            <person name="Pickel B."/>
            <person name="Atanasova L."/>
            <person name="Karlsson M."/>
            <person name="Huettel B."/>
            <person name="Barry K.W."/>
            <person name="Haridas S."/>
            <person name="Chen C."/>
            <person name="Bauer D."/>
            <person name="Andreopoulos W."/>
            <person name="Pangilinan J."/>
            <person name="LaButti K."/>
            <person name="Riley R."/>
            <person name="Lipzen A."/>
            <person name="Clum A."/>
            <person name="Drula E."/>
            <person name="Henrissat B."/>
            <person name="Kohler A."/>
            <person name="Grigoriev I.V."/>
            <person name="Martin F.M."/>
            <person name="Hacquard S."/>
        </authorList>
    </citation>
    <scope>NUCLEOTIDE SEQUENCE</scope>
    <source>
        <strain evidence="3">MPI-CAGE-CH-0243</strain>
    </source>
</reference>
<evidence type="ECO:0000256" key="2">
    <source>
        <dbReference type="SAM" id="Phobius"/>
    </source>
</evidence>
<organism evidence="3 4">
    <name type="scientific">Dendryphion nanum</name>
    <dbReference type="NCBI Taxonomy" id="256645"/>
    <lineage>
        <taxon>Eukaryota</taxon>
        <taxon>Fungi</taxon>
        <taxon>Dikarya</taxon>
        <taxon>Ascomycota</taxon>
        <taxon>Pezizomycotina</taxon>
        <taxon>Dothideomycetes</taxon>
        <taxon>Pleosporomycetidae</taxon>
        <taxon>Pleosporales</taxon>
        <taxon>Torulaceae</taxon>
        <taxon>Dendryphion</taxon>
    </lineage>
</organism>
<keyword evidence="2" id="KW-1133">Transmembrane helix</keyword>
<proteinExistence type="predicted"/>
<name>A0A9P9J2H5_9PLEO</name>
<comment type="caution">
    <text evidence="3">The sequence shown here is derived from an EMBL/GenBank/DDBJ whole genome shotgun (WGS) entry which is preliminary data.</text>
</comment>
<sequence>MIVASATRGTANLNLPLHIVPGNDYFFEVRRLELTTYSARLTITADKQQNKTTTSQSSSSSPTSNSNSNTSPPKPLNPLPTSTKISIAIGTITGILILALTIFIFLSRRRKAATKRVLKNDGNDEFGFTKKSEMDGQGIAKNTQMVELAGKEFKVVEISGVEVWGELGVEPVEMEARERPRELGVEVGKEVLTLGKGCG</sequence>
<feature type="compositionally biased region" description="Low complexity" evidence="1">
    <location>
        <begin position="50"/>
        <end position="71"/>
    </location>
</feature>
<feature type="transmembrane region" description="Helical" evidence="2">
    <location>
        <begin position="85"/>
        <end position="106"/>
    </location>
</feature>